<dbReference type="Proteomes" id="UP000050741">
    <property type="component" value="Unassembled WGS sequence"/>
</dbReference>
<dbReference type="WBParaSite" id="GPLIN_000624500">
    <property type="protein sequence ID" value="GPLIN_000624500"/>
    <property type="gene ID" value="GPLIN_000624500"/>
</dbReference>
<keyword evidence="1" id="KW-1185">Reference proteome</keyword>
<evidence type="ECO:0000313" key="1">
    <source>
        <dbReference type="Proteomes" id="UP000050741"/>
    </source>
</evidence>
<reference evidence="1" key="1">
    <citation type="submission" date="2014-05" db="EMBL/GenBank/DDBJ databases">
        <title>The genome and life-stage specific transcriptomes of Globodera pallida elucidate key aspects of plant parasitism by a cyst nematode.</title>
        <authorList>
            <person name="Cotton J.A."/>
            <person name="Lilley C.J."/>
            <person name="Jones L.M."/>
            <person name="Kikuchi T."/>
            <person name="Reid A.J."/>
            <person name="Thorpe P."/>
            <person name="Tsai I.J."/>
            <person name="Beasley H."/>
            <person name="Blok V."/>
            <person name="Cock P.J.A."/>
            <person name="Van den Akker S.E."/>
            <person name="Holroyd N."/>
            <person name="Hunt M."/>
            <person name="Mantelin S."/>
            <person name="Naghra H."/>
            <person name="Pain A."/>
            <person name="Palomares-Rius J.E."/>
            <person name="Zarowiecki M."/>
            <person name="Berriman M."/>
            <person name="Jones J.T."/>
            <person name="Urwin P.E."/>
        </authorList>
    </citation>
    <scope>NUCLEOTIDE SEQUENCE [LARGE SCALE GENOMIC DNA]</scope>
    <source>
        <strain evidence="1">Lindley</strain>
    </source>
</reference>
<protein>
    <submittedName>
        <fullName evidence="2">HEPN domain-containing protein</fullName>
    </submittedName>
</protein>
<dbReference type="AlphaFoldDB" id="A0A183C053"/>
<name>A0A183C053_GLOPA</name>
<organism evidence="1 2">
    <name type="scientific">Globodera pallida</name>
    <name type="common">Potato cyst nematode worm</name>
    <name type="synonym">Heterodera pallida</name>
    <dbReference type="NCBI Taxonomy" id="36090"/>
    <lineage>
        <taxon>Eukaryota</taxon>
        <taxon>Metazoa</taxon>
        <taxon>Ecdysozoa</taxon>
        <taxon>Nematoda</taxon>
        <taxon>Chromadorea</taxon>
        <taxon>Rhabditida</taxon>
        <taxon>Tylenchina</taxon>
        <taxon>Tylenchomorpha</taxon>
        <taxon>Tylenchoidea</taxon>
        <taxon>Heteroderidae</taxon>
        <taxon>Heteroderinae</taxon>
        <taxon>Globodera</taxon>
    </lineage>
</organism>
<evidence type="ECO:0000313" key="2">
    <source>
        <dbReference type="WBParaSite" id="GPLIN_000624500"/>
    </source>
</evidence>
<proteinExistence type="predicted"/>
<reference evidence="2" key="2">
    <citation type="submission" date="2016-06" db="UniProtKB">
        <authorList>
            <consortium name="WormBaseParasite"/>
        </authorList>
    </citation>
    <scope>IDENTIFICATION</scope>
</reference>
<sequence>MYAIRSYYEMDSEWADKRDTDFKTFVEQCVAEVGRKFTRFVLGTWSVIYPLFFLVVDTLKKTEDFGVLFFDYNFAKVTLDDLLIRAGNNLRLPRLIIRPSFKKFRLECVRMVKPILYFPREWIGRSDHVMETLDIKQIDYISSDRTYAIAQTLEAAHKLAYRLLAYAGL</sequence>
<accession>A0A183C053</accession>